<dbReference type="Proteomes" id="UP001472866">
    <property type="component" value="Chromosome 02"/>
</dbReference>
<dbReference type="GO" id="GO:0016491">
    <property type="term" value="F:oxidoreductase activity"/>
    <property type="evidence" value="ECO:0007669"/>
    <property type="project" value="UniProtKB-KW"/>
</dbReference>
<dbReference type="AlphaFoldDB" id="A0AAX4P182"/>
<reference evidence="4 5" key="1">
    <citation type="submission" date="2024-03" db="EMBL/GenBank/DDBJ databases">
        <title>Complete genome sequence of the green alga Chloropicon roscoffensis RCC1871.</title>
        <authorList>
            <person name="Lemieux C."/>
            <person name="Pombert J.-F."/>
            <person name="Otis C."/>
            <person name="Turmel M."/>
        </authorList>
    </citation>
    <scope>NUCLEOTIDE SEQUENCE [LARGE SCALE GENOMIC DNA]</scope>
    <source>
        <strain evidence="4 5">RCC1871</strain>
    </source>
</reference>
<dbReference type="PRINTS" id="PR00080">
    <property type="entry name" value="SDRFAMILY"/>
</dbReference>
<dbReference type="PANTHER" id="PTHR24320:SF148">
    <property type="entry name" value="NAD(P)-BINDING ROSSMANN-FOLD SUPERFAMILY PROTEIN"/>
    <property type="match status" value="1"/>
</dbReference>
<evidence type="ECO:0000256" key="3">
    <source>
        <dbReference type="RuleBase" id="RU000363"/>
    </source>
</evidence>
<proteinExistence type="inferred from homology"/>
<evidence type="ECO:0000313" key="4">
    <source>
        <dbReference type="EMBL" id="WZN59939.1"/>
    </source>
</evidence>
<organism evidence="4 5">
    <name type="scientific">Chloropicon roscoffensis</name>
    <dbReference type="NCBI Taxonomy" id="1461544"/>
    <lineage>
        <taxon>Eukaryota</taxon>
        <taxon>Viridiplantae</taxon>
        <taxon>Chlorophyta</taxon>
        <taxon>Chloropicophyceae</taxon>
        <taxon>Chloropicales</taxon>
        <taxon>Chloropicaceae</taxon>
        <taxon>Chloropicon</taxon>
    </lineage>
</organism>
<keyword evidence="2" id="KW-0560">Oxidoreductase</keyword>
<dbReference type="InterPro" id="IPR036291">
    <property type="entry name" value="NAD(P)-bd_dom_sf"/>
</dbReference>
<evidence type="ECO:0000313" key="5">
    <source>
        <dbReference type="Proteomes" id="UP001472866"/>
    </source>
</evidence>
<accession>A0AAX4P182</accession>
<dbReference type="InterPro" id="IPR002347">
    <property type="entry name" value="SDR_fam"/>
</dbReference>
<keyword evidence="5" id="KW-1185">Reference proteome</keyword>
<sequence>MGRGLRDYLSVTHDVLFQRWICRRVPPMAKIGDEDVVGLNVVVTGCTSGIGKAAAVEFARRDCNLFLACRNAAKGEKLRQELLEMVATSSGAKRKNNFRVMILDLSDLDSVVSFAKNFNGMGGPLDILVNNAGVFAMSAPRSVCFGGYELHLLTNFLSNSLLTLLLLPSLLRAAGKGRPGKAKVIMVNSKLHQMCTGFNYDDPNYESPGSYNSKKAYAQSKLSQLLFTNALRTKLLDLKGGSKEQREAAERVQLMTLHPGNVTTDVVRTLPWVVQKAYGLIMPLFLLTPEEGARSTLFAATDSNAHEASREVMNYLNSNCQPVLPSNEARDPTEAIKLWDWTMKEIGHYLSKEVKGLFA</sequence>
<evidence type="ECO:0000256" key="1">
    <source>
        <dbReference type="ARBA" id="ARBA00006484"/>
    </source>
</evidence>
<protein>
    <submittedName>
        <fullName evidence="4">Short chain dehydrogenase</fullName>
    </submittedName>
</protein>
<dbReference type="EMBL" id="CP151502">
    <property type="protein sequence ID" value="WZN59939.1"/>
    <property type="molecule type" value="Genomic_DNA"/>
</dbReference>
<dbReference type="PANTHER" id="PTHR24320">
    <property type="entry name" value="RETINOL DEHYDROGENASE"/>
    <property type="match status" value="1"/>
</dbReference>
<dbReference type="SUPFAM" id="SSF51735">
    <property type="entry name" value="NAD(P)-binding Rossmann-fold domains"/>
    <property type="match status" value="1"/>
</dbReference>
<dbReference type="Gene3D" id="3.40.50.720">
    <property type="entry name" value="NAD(P)-binding Rossmann-like Domain"/>
    <property type="match status" value="1"/>
</dbReference>
<dbReference type="PRINTS" id="PR00081">
    <property type="entry name" value="GDHRDH"/>
</dbReference>
<gene>
    <name evidence="4" type="ORF">HKI87_02g14670</name>
</gene>
<evidence type="ECO:0000256" key="2">
    <source>
        <dbReference type="ARBA" id="ARBA00023002"/>
    </source>
</evidence>
<comment type="similarity">
    <text evidence="1 3">Belongs to the short-chain dehydrogenases/reductases (SDR) family.</text>
</comment>
<dbReference type="Pfam" id="PF00106">
    <property type="entry name" value="adh_short"/>
    <property type="match status" value="1"/>
</dbReference>
<name>A0AAX4P182_9CHLO</name>